<reference evidence="9 10" key="1">
    <citation type="submission" date="2020-08" db="EMBL/GenBank/DDBJ databases">
        <title>Aphidius gifuensis genome sequencing and assembly.</title>
        <authorList>
            <person name="Du Z."/>
        </authorList>
    </citation>
    <scope>NUCLEOTIDE SEQUENCE [LARGE SCALE GENOMIC DNA]</scope>
    <source>
        <strain evidence="9">YNYX2018</strain>
        <tissue evidence="9">Adults</tissue>
    </source>
</reference>
<feature type="domain" description="Phosphotyrosine protein phosphatase I" evidence="8">
    <location>
        <begin position="4"/>
        <end position="146"/>
    </location>
</feature>
<dbReference type="PANTHER" id="PTHR11717:SF7">
    <property type="entry name" value="LOW MOLECULAR WEIGHT PHOSPHOTYROSINE PROTEIN PHOSPHATASE"/>
    <property type="match status" value="1"/>
</dbReference>
<dbReference type="Gene3D" id="3.40.50.2300">
    <property type="match status" value="1"/>
</dbReference>
<keyword evidence="3 7" id="KW-0963">Cytoplasm</keyword>
<dbReference type="AlphaFoldDB" id="A0A834XP94"/>
<protein>
    <recommendedName>
        <fullName evidence="7">Low molecular weight phosphotyrosine protein phosphatase</fullName>
        <shortName evidence="7">LMW-PTP</shortName>
        <shortName evidence="7">LMW-PTPase</shortName>
        <ecNumber evidence="7">3.1.3.2</ecNumber>
        <ecNumber evidence="7">3.1.3.48</ecNumber>
    </recommendedName>
    <alternativeName>
        <fullName evidence="7">Low molecular weight cytosolic acid phosphatase</fullName>
    </alternativeName>
</protein>
<organism evidence="9 10">
    <name type="scientific">Aphidius gifuensis</name>
    <name type="common">Parasitoid wasp</name>
    <dbReference type="NCBI Taxonomy" id="684658"/>
    <lineage>
        <taxon>Eukaryota</taxon>
        <taxon>Metazoa</taxon>
        <taxon>Ecdysozoa</taxon>
        <taxon>Arthropoda</taxon>
        <taxon>Hexapoda</taxon>
        <taxon>Insecta</taxon>
        <taxon>Pterygota</taxon>
        <taxon>Neoptera</taxon>
        <taxon>Endopterygota</taxon>
        <taxon>Hymenoptera</taxon>
        <taxon>Apocrita</taxon>
        <taxon>Ichneumonoidea</taxon>
        <taxon>Braconidae</taxon>
        <taxon>Aphidiinae</taxon>
        <taxon>Aphidius</taxon>
    </lineage>
</organism>
<evidence type="ECO:0000256" key="1">
    <source>
        <dbReference type="ARBA" id="ARBA00004496"/>
    </source>
</evidence>
<dbReference type="InterPro" id="IPR050438">
    <property type="entry name" value="LMW_PTPase"/>
</dbReference>
<comment type="catalytic activity">
    <reaction evidence="7">
        <text>a phosphate monoester + H2O = an alcohol + phosphate</text>
        <dbReference type="Rhea" id="RHEA:15017"/>
        <dbReference type="ChEBI" id="CHEBI:15377"/>
        <dbReference type="ChEBI" id="CHEBI:30879"/>
        <dbReference type="ChEBI" id="CHEBI:43474"/>
        <dbReference type="ChEBI" id="CHEBI:67140"/>
        <dbReference type="EC" id="3.1.3.2"/>
    </reaction>
</comment>
<dbReference type="SUPFAM" id="SSF52788">
    <property type="entry name" value="Phosphotyrosine protein phosphatases I"/>
    <property type="match status" value="1"/>
</dbReference>
<dbReference type="GO" id="GO:0004726">
    <property type="term" value="F:non-membrane spanning protein tyrosine phosphatase activity"/>
    <property type="evidence" value="ECO:0007669"/>
    <property type="project" value="InterPro"/>
</dbReference>
<evidence type="ECO:0000256" key="3">
    <source>
        <dbReference type="ARBA" id="ARBA00022490"/>
    </source>
</evidence>
<dbReference type="PRINTS" id="PR00719">
    <property type="entry name" value="LMWPTPASE"/>
</dbReference>
<dbReference type="CDD" id="cd16343">
    <property type="entry name" value="LMWPTP"/>
    <property type="match status" value="1"/>
</dbReference>
<dbReference type="FunFam" id="3.40.50.2300:FF:000105">
    <property type="entry name" value="Low molecular weight phosphotyrosine protein"/>
    <property type="match status" value="1"/>
</dbReference>
<dbReference type="PANTHER" id="PTHR11717">
    <property type="entry name" value="LOW MOLECULAR WEIGHT PROTEIN TYROSINE PHOSPHATASE"/>
    <property type="match status" value="1"/>
</dbReference>
<evidence type="ECO:0000256" key="4">
    <source>
        <dbReference type="ARBA" id="ARBA00022801"/>
    </source>
</evidence>
<comment type="caution">
    <text evidence="9">The sequence shown here is derived from an EMBL/GenBank/DDBJ whole genome shotgun (WGS) entry which is preliminary data.</text>
</comment>
<evidence type="ECO:0000256" key="5">
    <source>
        <dbReference type="ARBA" id="ARBA00022912"/>
    </source>
</evidence>
<sequence length="149" mass="17241">MTDKRNICRSPIAEAVFAHYIKENGLDNYWDIDSAALIGYHTGKSPDNRAMSTLRDKGIKNYNHRARPITKKDFDNFDWIFGMDEDNIEELNQMKPAGCRAKIELLGSYDPNGEIIIRDPYYDNNSAGFVKAYEQCVRSVQAFHQKYKH</sequence>
<evidence type="ECO:0000259" key="8">
    <source>
        <dbReference type="SMART" id="SM00226"/>
    </source>
</evidence>
<dbReference type="EC" id="3.1.3.2" evidence="7"/>
<comment type="function">
    <text evidence="7">Acts on tyrosine phosphorylated proteins, low-MW aryl phosphates and natural and synthetic acyl phosphates.</text>
</comment>
<dbReference type="OrthoDB" id="3388at2759"/>
<accession>A0A834XP94</accession>
<proteinExistence type="inferred from homology"/>
<evidence type="ECO:0000256" key="7">
    <source>
        <dbReference type="RuleBase" id="RU368115"/>
    </source>
</evidence>
<evidence type="ECO:0000313" key="9">
    <source>
        <dbReference type="EMBL" id="KAF7990083.1"/>
    </source>
</evidence>
<name>A0A834XP94_APHGI</name>
<comment type="subcellular location">
    <subcellularLocation>
        <location evidence="1 7">Cytoplasm</location>
    </subcellularLocation>
</comment>
<dbReference type="InterPro" id="IPR017867">
    <property type="entry name" value="Tyr_phospatase_low_mol_wt"/>
</dbReference>
<feature type="active site" evidence="6">
    <location>
        <position position="9"/>
    </location>
</feature>
<evidence type="ECO:0000313" key="10">
    <source>
        <dbReference type="Proteomes" id="UP000639338"/>
    </source>
</evidence>
<dbReference type="GO" id="GO:0003993">
    <property type="term" value="F:acid phosphatase activity"/>
    <property type="evidence" value="ECO:0007669"/>
    <property type="project" value="UniProtKB-UniRule"/>
</dbReference>
<keyword evidence="5 7" id="KW-0904">Protein phosphatase</keyword>
<dbReference type="EC" id="3.1.3.48" evidence="7"/>
<dbReference type="Pfam" id="PF01451">
    <property type="entry name" value="LMWPc"/>
    <property type="match status" value="1"/>
</dbReference>
<comment type="similarity">
    <text evidence="2 7">Belongs to the low molecular weight phosphotyrosine protein phosphatase family.</text>
</comment>
<dbReference type="SMART" id="SM00226">
    <property type="entry name" value="LMWPc"/>
    <property type="match status" value="1"/>
</dbReference>
<evidence type="ECO:0000256" key="6">
    <source>
        <dbReference type="PIRSR" id="PIRSR617867-1"/>
    </source>
</evidence>
<dbReference type="InterPro" id="IPR036196">
    <property type="entry name" value="Ptyr_pPase_sf"/>
</dbReference>
<dbReference type="InterPro" id="IPR002115">
    <property type="entry name" value="Tyr_Pase_low_mol_wt_mml"/>
</dbReference>
<dbReference type="Proteomes" id="UP000639338">
    <property type="component" value="Unassembled WGS sequence"/>
</dbReference>
<dbReference type="PRINTS" id="PR00720">
    <property type="entry name" value="MAMMALPTPASE"/>
</dbReference>
<dbReference type="GO" id="GO:0005737">
    <property type="term" value="C:cytoplasm"/>
    <property type="evidence" value="ECO:0007669"/>
    <property type="project" value="UniProtKB-SubCell"/>
</dbReference>
<comment type="catalytic activity">
    <reaction evidence="7">
        <text>O-phospho-L-tyrosyl-[protein] + H2O = L-tyrosyl-[protein] + phosphate</text>
        <dbReference type="Rhea" id="RHEA:10684"/>
        <dbReference type="Rhea" id="RHEA-COMP:10136"/>
        <dbReference type="Rhea" id="RHEA-COMP:20101"/>
        <dbReference type="ChEBI" id="CHEBI:15377"/>
        <dbReference type="ChEBI" id="CHEBI:43474"/>
        <dbReference type="ChEBI" id="CHEBI:46858"/>
        <dbReference type="ChEBI" id="CHEBI:61978"/>
        <dbReference type="EC" id="3.1.3.48"/>
    </reaction>
</comment>
<keyword evidence="10" id="KW-1185">Reference proteome</keyword>
<evidence type="ECO:0000256" key="2">
    <source>
        <dbReference type="ARBA" id="ARBA00011063"/>
    </source>
</evidence>
<dbReference type="InterPro" id="IPR023485">
    <property type="entry name" value="Ptyr_pPase"/>
</dbReference>
<keyword evidence="4 7" id="KW-0378">Hydrolase</keyword>
<gene>
    <name evidence="9" type="ORF">HCN44_009026</name>
</gene>
<dbReference type="EMBL" id="JACMRX010000005">
    <property type="protein sequence ID" value="KAF7990083.1"/>
    <property type="molecule type" value="Genomic_DNA"/>
</dbReference>
<feature type="active site" description="Proton donor" evidence="6">
    <location>
        <position position="119"/>
    </location>
</feature>